<dbReference type="STRING" id="369401.SAMN05428642_105138"/>
<dbReference type="EMBL" id="FPKV01000005">
    <property type="protein sequence ID" value="SFZ94857.1"/>
    <property type="molecule type" value="Genomic_DNA"/>
</dbReference>
<gene>
    <name evidence="1" type="ORF">SAMN05428642_105138</name>
</gene>
<sequence length="82" mass="9915">MEKLSEELKNEQYYLTLLDALIEENDMELKNRLQKGDLYTQFIQEQSKVLMENTIVLRRDKEVSFLEASQIVIKEWKEKTFQ</sequence>
<evidence type="ECO:0000313" key="1">
    <source>
        <dbReference type="EMBL" id="SFZ94857.1"/>
    </source>
</evidence>
<protein>
    <submittedName>
        <fullName evidence="1">Uncharacterized protein</fullName>
    </submittedName>
</protein>
<name>A0A1K2IQZ8_9FLAO</name>
<dbReference type="Proteomes" id="UP000182544">
    <property type="component" value="Unassembled WGS sequence"/>
</dbReference>
<dbReference type="RefSeq" id="WP_072403592.1">
    <property type="nucleotide sequence ID" value="NZ_FPKV01000005.1"/>
</dbReference>
<keyword evidence="2" id="KW-1185">Reference proteome</keyword>
<proteinExistence type="predicted"/>
<dbReference type="AlphaFoldDB" id="A0A1K2IQZ8"/>
<dbReference type="OrthoDB" id="1450331at2"/>
<accession>A0A1K2IQZ8</accession>
<reference evidence="1 2" key="1">
    <citation type="submission" date="2016-10" db="EMBL/GenBank/DDBJ databases">
        <authorList>
            <person name="de Groot N.N."/>
        </authorList>
    </citation>
    <scope>NUCLEOTIDE SEQUENCE [LARGE SCALE GENOMIC DNA]</scope>
    <source>
        <strain evidence="1 2">DSM 18180</strain>
    </source>
</reference>
<organism evidence="1 2">
    <name type="scientific">Flaviramulus basaltis</name>
    <dbReference type="NCBI Taxonomy" id="369401"/>
    <lineage>
        <taxon>Bacteria</taxon>
        <taxon>Pseudomonadati</taxon>
        <taxon>Bacteroidota</taxon>
        <taxon>Flavobacteriia</taxon>
        <taxon>Flavobacteriales</taxon>
        <taxon>Flavobacteriaceae</taxon>
        <taxon>Flaviramulus</taxon>
    </lineage>
</organism>
<evidence type="ECO:0000313" key="2">
    <source>
        <dbReference type="Proteomes" id="UP000182544"/>
    </source>
</evidence>